<dbReference type="STRING" id="443152.MDG893_16147"/>
<dbReference type="EMBL" id="ABCP01000025">
    <property type="protein sequence ID" value="EDM46989.1"/>
    <property type="molecule type" value="Genomic_DNA"/>
</dbReference>
<organism evidence="1 2">
    <name type="scientific">Marinobacter algicola DG893</name>
    <dbReference type="NCBI Taxonomy" id="443152"/>
    <lineage>
        <taxon>Bacteria</taxon>
        <taxon>Pseudomonadati</taxon>
        <taxon>Pseudomonadota</taxon>
        <taxon>Gammaproteobacteria</taxon>
        <taxon>Pseudomonadales</taxon>
        <taxon>Marinobacteraceae</taxon>
        <taxon>Marinobacter</taxon>
    </lineage>
</organism>
<dbReference type="RefSeq" id="WP_007154533.1">
    <property type="nucleotide sequence ID" value="NZ_ABCP01000025.1"/>
</dbReference>
<evidence type="ECO:0008006" key="3">
    <source>
        <dbReference type="Google" id="ProtNLM"/>
    </source>
</evidence>
<protein>
    <recommendedName>
        <fullName evidence="3">Glycosyl transferase family 28 C-terminal domain-containing protein</fullName>
    </recommendedName>
</protein>
<dbReference type="OrthoDB" id="271062at2"/>
<accession>A6F2P4</accession>
<sequence>MRRNEQRVIDNINAAATPLGFQRIRHFPDIFSYDAAYIIELPMFDLHRHLRTDAQYVGPSPNEAIFETANWGNRPGKRIFVYLKPGRPNVDIVLNLLKNSNAIVRGFFQGELPADLKFDTDGNFQLSNKPVNVMESLKDADAAVLHGGIGTLCQVVLSGKPAFTLPTQIEQTFNSRRIREVGNGDWIARKSENLEIQQRFQNFMTSDAMAQRAKALAEENAEFGDVPFVETVCDGIEGISL</sequence>
<dbReference type="Proteomes" id="UP000005856">
    <property type="component" value="Unassembled WGS sequence"/>
</dbReference>
<dbReference type="Gene3D" id="3.40.50.2000">
    <property type="entry name" value="Glycogen Phosphorylase B"/>
    <property type="match status" value="1"/>
</dbReference>
<reference evidence="1 2" key="1">
    <citation type="submission" date="2007-06" db="EMBL/GenBank/DDBJ databases">
        <authorList>
            <person name="Green D."/>
            <person name="Ferriera S."/>
            <person name="Johnson J."/>
            <person name="Kravitz S."/>
            <person name="Beeson K."/>
            <person name="Sutton G."/>
            <person name="Rogers Y.-H."/>
            <person name="Friedman R."/>
            <person name="Frazier M."/>
            <person name="Venter J.C."/>
        </authorList>
    </citation>
    <scope>NUCLEOTIDE SEQUENCE [LARGE SCALE GENOMIC DNA]</scope>
    <source>
        <strain evidence="1 2">DG893</strain>
    </source>
</reference>
<name>A6F2P4_9GAMM</name>
<gene>
    <name evidence="1" type="ORF">MDG893_16147</name>
</gene>
<proteinExistence type="predicted"/>
<dbReference type="AlphaFoldDB" id="A6F2P4"/>
<comment type="caution">
    <text evidence="1">The sequence shown here is derived from an EMBL/GenBank/DDBJ whole genome shotgun (WGS) entry which is preliminary data.</text>
</comment>
<dbReference type="SUPFAM" id="SSF53756">
    <property type="entry name" value="UDP-Glycosyltransferase/glycogen phosphorylase"/>
    <property type="match status" value="1"/>
</dbReference>
<evidence type="ECO:0000313" key="1">
    <source>
        <dbReference type="EMBL" id="EDM46989.1"/>
    </source>
</evidence>
<evidence type="ECO:0000313" key="2">
    <source>
        <dbReference type="Proteomes" id="UP000005856"/>
    </source>
</evidence>
<keyword evidence="2" id="KW-1185">Reference proteome</keyword>
<dbReference type="eggNOG" id="COG1819">
    <property type="taxonomic scope" value="Bacteria"/>
</dbReference>